<protein>
    <submittedName>
        <fullName evidence="1">Uncharacterized protein</fullName>
    </submittedName>
</protein>
<dbReference type="RefSeq" id="WP_142620160.1">
    <property type="nucleotide sequence ID" value="NZ_VIRM01000021.1"/>
</dbReference>
<evidence type="ECO:0000313" key="2">
    <source>
        <dbReference type="Proteomes" id="UP000316541"/>
    </source>
</evidence>
<dbReference type="Proteomes" id="UP000316541">
    <property type="component" value="Unassembled WGS sequence"/>
</dbReference>
<proteinExistence type="predicted"/>
<organism evidence="1 2">
    <name type="scientific">Microbispora hainanensis</name>
    <dbReference type="NCBI Taxonomy" id="568844"/>
    <lineage>
        <taxon>Bacteria</taxon>
        <taxon>Bacillati</taxon>
        <taxon>Actinomycetota</taxon>
        <taxon>Actinomycetes</taxon>
        <taxon>Streptosporangiales</taxon>
        <taxon>Streptosporangiaceae</taxon>
        <taxon>Microbispora</taxon>
    </lineage>
</organism>
<dbReference type="EMBL" id="VIRM01000021">
    <property type="protein sequence ID" value="TQS19830.1"/>
    <property type="molecule type" value="Genomic_DNA"/>
</dbReference>
<reference evidence="1 2" key="1">
    <citation type="submission" date="2019-07" db="EMBL/GenBank/DDBJ databases">
        <title>Microbispora hainanensis DSM 45428.</title>
        <authorList>
            <person name="Thawai C."/>
        </authorList>
    </citation>
    <scope>NUCLEOTIDE SEQUENCE [LARGE SCALE GENOMIC DNA]</scope>
    <source>
        <strain evidence="1 2">DSM 45428</strain>
    </source>
</reference>
<dbReference type="AlphaFoldDB" id="A0A544YSW3"/>
<evidence type="ECO:0000313" key="1">
    <source>
        <dbReference type="EMBL" id="TQS19830.1"/>
    </source>
</evidence>
<gene>
    <name evidence="1" type="ORF">FLX08_18745</name>
</gene>
<comment type="caution">
    <text evidence="1">The sequence shown here is derived from an EMBL/GenBank/DDBJ whole genome shotgun (WGS) entry which is preliminary data.</text>
</comment>
<accession>A0A544YSW3</accession>
<name>A0A544YSW3_9ACTN</name>
<sequence length="226" mass="24252">MEVRPSWRGLAGIGTAVLICLPMQHGRDPLPPPSPPPAADPGVEVSGEVSVEVSGEVRGEISLPPLLAGTFIATVKTWDTMAADERIGHARAAGLLLDAGVRRKSTGGCTDRRRPSCTSLEAIRYGTLMRTIDLRRDSGCPVTVTGGTETGHADGRYSHGNGYKVDLAHNRCLDAYITGAHHYWRTRADGAALYRAAPPDMGAEVGSDMRGDVWADEPTHWDVLFR</sequence>